<feature type="compositionally biased region" description="Polar residues" evidence="8">
    <location>
        <begin position="20"/>
        <end position="30"/>
    </location>
</feature>
<feature type="transmembrane region" description="Helical" evidence="9">
    <location>
        <begin position="245"/>
        <end position="264"/>
    </location>
</feature>
<feature type="transmembrane region" description="Helical" evidence="9">
    <location>
        <begin position="78"/>
        <end position="104"/>
    </location>
</feature>
<feature type="domain" description="Major facilitator superfamily (MFS) profile" evidence="10">
    <location>
        <begin position="90"/>
        <end position="506"/>
    </location>
</feature>
<evidence type="ECO:0000256" key="1">
    <source>
        <dbReference type="ARBA" id="ARBA00004651"/>
    </source>
</evidence>
<comment type="caution">
    <text evidence="11">The sequence shown here is derived from an EMBL/GenBank/DDBJ whole genome shotgun (WGS) entry which is preliminary data.</text>
</comment>
<accession>A0AAD7TWF9</accession>
<dbReference type="CDD" id="cd17323">
    <property type="entry name" value="MFS_Tpo1_MDR_like"/>
    <property type="match status" value="1"/>
</dbReference>
<comment type="similarity">
    <text evidence="7">Belongs to the major facilitator superfamily. DHA1 family. Polyamines/proton antiporter (TC 2.A.1.2.16) subfamily.</text>
</comment>
<evidence type="ECO:0000256" key="4">
    <source>
        <dbReference type="ARBA" id="ARBA00022692"/>
    </source>
</evidence>
<sequence>MSQTTTLHADEEAVRKVEQAPNSDTKTASPSVPPSSDCAWQDKPLKYPGKGTHADPYVVDWDLADPENPFNWSSRRRWAITFQVGLAFNTVPVAAAGSIVGSLWEGCYSGGMASMDRELHMSQVVGILGVSLYVLGFGLGPLVFAPLGELYGRRIVFIVTGCIFTLFHMGGALGHSATTILVTRALAGIFGSAPLTNAGGALSDMWTPRERGIASSLYGTAPWMGPVVGPIVGGWISETRLGWRFSFWIMFIVAALNALACLIITPETRQVRTCAPQEACATADEGIRHVLRRDMGRPFYFLATEPIVLLLAIYIAIAYATLYAFFAAYPIVFQEHRHFSAGEGGLAFLGIGLGNIVGLSLAPAQNRLYWRAMDRHGGKTIPEARLYLPMLGGVILPISLFWFAWTSDPPVHWVVPVIAGTPFGLSCAIIMQGLTQYLMDTYSIYCASAIASTVVTRSVVAFVFPLISPALYGNLGDAWACSVFAFLALACMPVPFLFYRYGPWVRSKSKYALHDDWREPRPVTPPRAALEDDKKGHIVSSEKAVN</sequence>
<keyword evidence="2" id="KW-0813">Transport</keyword>
<feature type="transmembrane region" description="Helical" evidence="9">
    <location>
        <begin position="346"/>
        <end position="365"/>
    </location>
</feature>
<feature type="transmembrane region" description="Helical" evidence="9">
    <location>
        <begin position="442"/>
        <end position="467"/>
    </location>
</feature>
<keyword evidence="5 9" id="KW-1133">Transmembrane helix</keyword>
<evidence type="ECO:0000259" key="10">
    <source>
        <dbReference type="PROSITE" id="PS50850"/>
    </source>
</evidence>
<feature type="transmembrane region" description="Helical" evidence="9">
    <location>
        <begin position="386"/>
        <end position="405"/>
    </location>
</feature>
<feature type="transmembrane region" description="Helical" evidence="9">
    <location>
        <begin position="411"/>
        <end position="430"/>
    </location>
</feature>
<evidence type="ECO:0000256" key="7">
    <source>
        <dbReference type="ARBA" id="ARBA00038459"/>
    </source>
</evidence>
<proteinExistence type="inferred from homology"/>
<feature type="compositionally biased region" description="Basic and acidic residues" evidence="8">
    <location>
        <begin position="8"/>
        <end position="18"/>
    </location>
</feature>
<dbReference type="InterPro" id="IPR020846">
    <property type="entry name" value="MFS_dom"/>
</dbReference>
<evidence type="ECO:0000256" key="6">
    <source>
        <dbReference type="ARBA" id="ARBA00023136"/>
    </source>
</evidence>
<feature type="region of interest" description="Disordered" evidence="8">
    <location>
        <begin position="1"/>
        <end position="45"/>
    </location>
</feature>
<feature type="transmembrane region" description="Helical" evidence="9">
    <location>
        <begin position="155"/>
        <end position="174"/>
    </location>
</feature>
<dbReference type="FunFam" id="1.20.1250.20:FF:000011">
    <property type="entry name" value="MFS multidrug transporter, putative"/>
    <property type="match status" value="1"/>
</dbReference>
<dbReference type="InterPro" id="IPR036259">
    <property type="entry name" value="MFS_trans_sf"/>
</dbReference>
<evidence type="ECO:0000256" key="9">
    <source>
        <dbReference type="SAM" id="Phobius"/>
    </source>
</evidence>
<reference evidence="11" key="1">
    <citation type="submission" date="2022-11" db="EMBL/GenBank/DDBJ databases">
        <title>Genome Sequence of Cubamyces cubensis.</title>
        <authorList>
            <person name="Buettner E."/>
        </authorList>
    </citation>
    <scope>NUCLEOTIDE SEQUENCE</scope>
    <source>
        <strain evidence="11">MPL-01</strain>
    </source>
</reference>
<feature type="transmembrane region" description="Helical" evidence="9">
    <location>
        <begin position="479"/>
        <end position="499"/>
    </location>
</feature>
<dbReference type="Gene3D" id="1.20.1250.20">
    <property type="entry name" value="MFS general substrate transporter like domains"/>
    <property type="match status" value="1"/>
</dbReference>
<feature type="region of interest" description="Disordered" evidence="8">
    <location>
        <begin position="523"/>
        <end position="546"/>
    </location>
</feature>
<gene>
    <name evidence="11" type="ORF">ONZ51_g5464</name>
</gene>
<evidence type="ECO:0000313" key="12">
    <source>
        <dbReference type="Proteomes" id="UP001215151"/>
    </source>
</evidence>
<keyword evidence="12" id="KW-1185">Reference proteome</keyword>
<keyword evidence="6 9" id="KW-0472">Membrane</keyword>
<evidence type="ECO:0000256" key="3">
    <source>
        <dbReference type="ARBA" id="ARBA00022475"/>
    </source>
</evidence>
<dbReference type="PANTHER" id="PTHR23502">
    <property type="entry name" value="MAJOR FACILITATOR SUPERFAMILY"/>
    <property type="match status" value="1"/>
</dbReference>
<evidence type="ECO:0000256" key="2">
    <source>
        <dbReference type="ARBA" id="ARBA00022448"/>
    </source>
</evidence>
<protein>
    <recommendedName>
        <fullName evidence="10">Major facilitator superfamily (MFS) profile domain-containing protein</fullName>
    </recommendedName>
</protein>
<dbReference type="AlphaFoldDB" id="A0AAD7TWF9"/>
<evidence type="ECO:0000313" key="11">
    <source>
        <dbReference type="EMBL" id="KAJ8482282.1"/>
    </source>
</evidence>
<dbReference type="GO" id="GO:0005886">
    <property type="term" value="C:plasma membrane"/>
    <property type="evidence" value="ECO:0007669"/>
    <property type="project" value="UniProtKB-SubCell"/>
</dbReference>
<dbReference type="PANTHER" id="PTHR23502:SF186">
    <property type="entry name" value="MAJOR FACILITATOR SUPERFAMILY (MFS) PROFILE DOMAIN-CONTAINING PROTEIN"/>
    <property type="match status" value="1"/>
</dbReference>
<dbReference type="InterPro" id="IPR011701">
    <property type="entry name" value="MFS"/>
</dbReference>
<evidence type="ECO:0000256" key="5">
    <source>
        <dbReference type="ARBA" id="ARBA00022989"/>
    </source>
</evidence>
<dbReference type="SUPFAM" id="SSF103473">
    <property type="entry name" value="MFS general substrate transporter"/>
    <property type="match status" value="1"/>
</dbReference>
<dbReference type="PROSITE" id="PS50850">
    <property type="entry name" value="MFS"/>
    <property type="match status" value="1"/>
</dbReference>
<feature type="transmembrane region" description="Helical" evidence="9">
    <location>
        <begin position="124"/>
        <end position="143"/>
    </location>
</feature>
<dbReference type="Pfam" id="PF07690">
    <property type="entry name" value="MFS_1"/>
    <property type="match status" value="1"/>
</dbReference>
<comment type="subcellular location">
    <subcellularLocation>
        <location evidence="1">Cell membrane</location>
        <topology evidence="1">Multi-pass membrane protein</topology>
    </subcellularLocation>
</comment>
<dbReference type="GO" id="GO:0022857">
    <property type="term" value="F:transmembrane transporter activity"/>
    <property type="evidence" value="ECO:0007669"/>
    <property type="project" value="InterPro"/>
</dbReference>
<dbReference type="EMBL" id="JAPEVG010000118">
    <property type="protein sequence ID" value="KAJ8482282.1"/>
    <property type="molecule type" value="Genomic_DNA"/>
</dbReference>
<keyword evidence="3" id="KW-1003">Cell membrane</keyword>
<dbReference type="Proteomes" id="UP001215151">
    <property type="component" value="Unassembled WGS sequence"/>
</dbReference>
<name>A0AAD7TWF9_9APHY</name>
<organism evidence="11 12">
    <name type="scientific">Trametes cubensis</name>
    <dbReference type="NCBI Taxonomy" id="1111947"/>
    <lineage>
        <taxon>Eukaryota</taxon>
        <taxon>Fungi</taxon>
        <taxon>Dikarya</taxon>
        <taxon>Basidiomycota</taxon>
        <taxon>Agaricomycotina</taxon>
        <taxon>Agaricomycetes</taxon>
        <taxon>Polyporales</taxon>
        <taxon>Polyporaceae</taxon>
        <taxon>Trametes</taxon>
    </lineage>
</organism>
<feature type="transmembrane region" description="Helical" evidence="9">
    <location>
        <begin position="299"/>
        <end position="326"/>
    </location>
</feature>
<evidence type="ECO:0000256" key="8">
    <source>
        <dbReference type="SAM" id="MobiDB-lite"/>
    </source>
</evidence>
<keyword evidence="4 9" id="KW-0812">Transmembrane</keyword>